<protein>
    <recommendedName>
        <fullName evidence="7">TonB C-terminal domain-containing protein</fullName>
    </recommendedName>
</protein>
<keyword evidence="2 6" id="KW-0812">Transmembrane</keyword>
<dbReference type="Pfam" id="PF03544">
    <property type="entry name" value="TonB_C"/>
    <property type="match status" value="1"/>
</dbReference>
<dbReference type="Proteomes" id="UP001500238">
    <property type="component" value="Unassembled WGS sequence"/>
</dbReference>
<sequence>MIDEQRPARRTVLGSTPAAPAAGQSRLTGNGRGLMLVVLATIGASGVAVVVLGALAFGGAYTGVQREMARRFLAMQEEAKGLARVEHTEARRSAAISRVDSDSPAARVPIGDPARWIVADDYPVSALRANVEGVVSIAWTVGSDGLVTDCVATASSGHADLDRAACNAIARRGRYPAVEISAKPRVFERRVVWQIPD</sequence>
<evidence type="ECO:0000259" key="7">
    <source>
        <dbReference type="PROSITE" id="PS52015"/>
    </source>
</evidence>
<keyword evidence="3 6" id="KW-1133">Transmembrane helix</keyword>
<dbReference type="InterPro" id="IPR037682">
    <property type="entry name" value="TonB_C"/>
</dbReference>
<proteinExistence type="predicted"/>
<dbReference type="PROSITE" id="PS52015">
    <property type="entry name" value="TONB_CTD"/>
    <property type="match status" value="1"/>
</dbReference>
<feature type="domain" description="TonB C-terminal" evidence="7">
    <location>
        <begin position="107"/>
        <end position="197"/>
    </location>
</feature>
<name>A0ABN1HSU7_9SPHN</name>
<dbReference type="RefSeq" id="WP_163959016.1">
    <property type="nucleotide sequence ID" value="NZ_BAAAES010000007.1"/>
</dbReference>
<dbReference type="Gene3D" id="3.30.1150.10">
    <property type="match status" value="1"/>
</dbReference>
<feature type="region of interest" description="Disordered" evidence="5">
    <location>
        <begin position="1"/>
        <end position="25"/>
    </location>
</feature>
<comment type="subcellular location">
    <subcellularLocation>
        <location evidence="1">Membrane</location>
        <topology evidence="1">Single-pass membrane protein</topology>
    </subcellularLocation>
</comment>
<evidence type="ECO:0000256" key="1">
    <source>
        <dbReference type="ARBA" id="ARBA00004167"/>
    </source>
</evidence>
<evidence type="ECO:0000256" key="6">
    <source>
        <dbReference type="SAM" id="Phobius"/>
    </source>
</evidence>
<feature type="transmembrane region" description="Helical" evidence="6">
    <location>
        <begin position="34"/>
        <end position="61"/>
    </location>
</feature>
<evidence type="ECO:0000313" key="8">
    <source>
        <dbReference type="EMBL" id="GAA0665553.1"/>
    </source>
</evidence>
<evidence type="ECO:0000256" key="5">
    <source>
        <dbReference type="SAM" id="MobiDB-lite"/>
    </source>
</evidence>
<keyword evidence="9" id="KW-1185">Reference proteome</keyword>
<keyword evidence="4 6" id="KW-0472">Membrane</keyword>
<organism evidence="8 9">
    <name type="scientific">Sphingomonas insulae</name>
    <dbReference type="NCBI Taxonomy" id="424800"/>
    <lineage>
        <taxon>Bacteria</taxon>
        <taxon>Pseudomonadati</taxon>
        <taxon>Pseudomonadota</taxon>
        <taxon>Alphaproteobacteria</taxon>
        <taxon>Sphingomonadales</taxon>
        <taxon>Sphingomonadaceae</taxon>
        <taxon>Sphingomonas</taxon>
    </lineage>
</organism>
<accession>A0ABN1HSU7</accession>
<evidence type="ECO:0000256" key="3">
    <source>
        <dbReference type="ARBA" id="ARBA00022989"/>
    </source>
</evidence>
<dbReference type="SUPFAM" id="SSF74653">
    <property type="entry name" value="TolA/TonB C-terminal domain"/>
    <property type="match status" value="1"/>
</dbReference>
<evidence type="ECO:0000313" key="9">
    <source>
        <dbReference type="Proteomes" id="UP001500238"/>
    </source>
</evidence>
<gene>
    <name evidence="8" type="ORF">GCM10009102_14120</name>
</gene>
<dbReference type="NCBIfam" id="TIGR01352">
    <property type="entry name" value="tonB_Cterm"/>
    <property type="match status" value="1"/>
</dbReference>
<dbReference type="InterPro" id="IPR006260">
    <property type="entry name" value="TonB/TolA_C"/>
</dbReference>
<reference evidence="8 9" key="1">
    <citation type="journal article" date="2019" name="Int. J. Syst. Evol. Microbiol.">
        <title>The Global Catalogue of Microorganisms (GCM) 10K type strain sequencing project: providing services to taxonomists for standard genome sequencing and annotation.</title>
        <authorList>
            <consortium name="The Broad Institute Genomics Platform"/>
            <consortium name="The Broad Institute Genome Sequencing Center for Infectious Disease"/>
            <person name="Wu L."/>
            <person name="Ma J."/>
        </authorList>
    </citation>
    <scope>NUCLEOTIDE SEQUENCE [LARGE SCALE GENOMIC DNA]</scope>
    <source>
        <strain evidence="8 9">JCM 14603</strain>
    </source>
</reference>
<dbReference type="EMBL" id="BAAAES010000007">
    <property type="protein sequence ID" value="GAA0665553.1"/>
    <property type="molecule type" value="Genomic_DNA"/>
</dbReference>
<evidence type="ECO:0000256" key="4">
    <source>
        <dbReference type="ARBA" id="ARBA00023136"/>
    </source>
</evidence>
<evidence type="ECO:0000256" key="2">
    <source>
        <dbReference type="ARBA" id="ARBA00022692"/>
    </source>
</evidence>
<comment type="caution">
    <text evidence="8">The sequence shown here is derived from an EMBL/GenBank/DDBJ whole genome shotgun (WGS) entry which is preliminary data.</text>
</comment>